<evidence type="ECO:0000256" key="7">
    <source>
        <dbReference type="ARBA" id="ARBA00023306"/>
    </source>
</evidence>
<dbReference type="EMBL" id="JANBTW010000116">
    <property type="protein sequence ID" value="KAJ2670795.1"/>
    <property type="molecule type" value="Genomic_DNA"/>
</dbReference>
<dbReference type="InterPro" id="IPR008672">
    <property type="entry name" value="Mad1"/>
</dbReference>
<gene>
    <name evidence="10" type="primary">MAD1</name>
    <name evidence="10" type="ORF">GGI25_005714</name>
</gene>
<dbReference type="GO" id="GO:0051315">
    <property type="term" value="P:attachment of mitotic spindle microtubules to kinetochore"/>
    <property type="evidence" value="ECO:0007669"/>
    <property type="project" value="TreeGrafter"/>
</dbReference>
<proteinExistence type="inferred from homology"/>
<feature type="region of interest" description="Disordered" evidence="9">
    <location>
        <begin position="126"/>
        <end position="145"/>
    </location>
</feature>
<dbReference type="PANTHER" id="PTHR23168:SF0">
    <property type="entry name" value="MITOTIC SPINDLE ASSEMBLY CHECKPOINT PROTEIN MAD1"/>
    <property type="match status" value="1"/>
</dbReference>
<comment type="similarity">
    <text evidence="2">Belongs to the MAD1 family.</text>
</comment>
<dbReference type="GO" id="GO:0051301">
    <property type="term" value="P:cell division"/>
    <property type="evidence" value="ECO:0007669"/>
    <property type="project" value="UniProtKB-KW"/>
</dbReference>
<reference evidence="10" key="1">
    <citation type="submission" date="2022-07" db="EMBL/GenBank/DDBJ databases">
        <title>Phylogenomic reconstructions and comparative analyses of Kickxellomycotina fungi.</title>
        <authorList>
            <person name="Reynolds N.K."/>
            <person name="Stajich J.E."/>
            <person name="Barry K."/>
            <person name="Grigoriev I.V."/>
            <person name="Crous P."/>
            <person name="Smith M.E."/>
        </authorList>
    </citation>
    <scope>NUCLEOTIDE SEQUENCE</scope>
    <source>
        <strain evidence="10">NRRL 3115</strain>
    </source>
</reference>
<comment type="caution">
    <text evidence="10">The sequence shown here is derived from an EMBL/GenBank/DDBJ whole genome shotgun (WGS) entry which is preliminary data.</text>
</comment>
<dbReference type="PANTHER" id="PTHR23168">
    <property type="entry name" value="MITOTIC SPINDLE ASSEMBLY CHECKPOINT PROTEIN MAD1 MITOTIC ARREST DEFICIENT-LIKE PROTEIN 1"/>
    <property type="match status" value="1"/>
</dbReference>
<evidence type="ECO:0000256" key="2">
    <source>
        <dbReference type="ARBA" id="ARBA00008029"/>
    </source>
</evidence>
<evidence type="ECO:0000256" key="1">
    <source>
        <dbReference type="ARBA" id="ARBA00004123"/>
    </source>
</evidence>
<keyword evidence="8" id="KW-0175">Coiled coil</keyword>
<feature type="coiled-coil region" evidence="8">
    <location>
        <begin position="496"/>
        <end position="551"/>
    </location>
</feature>
<dbReference type="GO" id="GO:0032259">
    <property type="term" value="P:methylation"/>
    <property type="evidence" value="ECO:0007669"/>
    <property type="project" value="UniProtKB-KW"/>
</dbReference>
<name>A0A9W8FY51_9FUNG</name>
<comment type="subcellular location">
    <subcellularLocation>
        <location evidence="1">Nucleus</location>
    </subcellularLocation>
</comment>
<dbReference type="Proteomes" id="UP001151518">
    <property type="component" value="Unassembled WGS sequence"/>
</dbReference>
<feature type="coiled-coil region" evidence="8">
    <location>
        <begin position="153"/>
        <end position="332"/>
    </location>
</feature>
<protein>
    <recommendedName>
        <fullName evidence="3">Spindle assembly checkpoint component MAD1</fullName>
    </recommendedName>
</protein>
<keyword evidence="10" id="KW-0808">Transferase</keyword>
<dbReference type="GO" id="GO:0072686">
    <property type="term" value="C:mitotic spindle"/>
    <property type="evidence" value="ECO:0007669"/>
    <property type="project" value="TreeGrafter"/>
</dbReference>
<evidence type="ECO:0000313" key="10">
    <source>
        <dbReference type="EMBL" id="KAJ2670795.1"/>
    </source>
</evidence>
<evidence type="ECO:0000256" key="4">
    <source>
        <dbReference type="ARBA" id="ARBA00022618"/>
    </source>
</evidence>
<keyword evidence="4" id="KW-0132">Cell division</keyword>
<dbReference type="GO" id="GO:0007094">
    <property type="term" value="P:mitotic spindle assembly checkpoint signaling"/>
    <property type="evidence" value="ECO:0007669"/>
    <property type="project" value="InterPro"/>
</dbReference>
<keyword evidence="7" id="KW-0131">Cell cycle</keyword>
<sequence length="861" mass="97436">MLPSAGPGKKRGATPAAASSQALQPQFTRNPSANALPPSTVIRSRFRSIAERPPTLIGARGSKRYMLDDSPSAATDRAPWSLSLETPIRASSAHTSAVPLVDTLMRPQRLFPTLSPLSDAKTSLLASAKNSDRSPARSILDSAHKESENIGRLESLKRAAEKAKFELRQVELARERDREEAQRAHQRLESELLAQTKRVEKLERDRKWLFEQEERLAEQRRAVERDLSAQRSAYESRIDEMAAANRELEQQLDDASHAMRRLKSDHLDQIDDMQIRLSRAERIATQLQASEKSDALRSRGDFSDTSSLQYTIDSLKREVQSKDQDIDELKHRLKSTMPSGENCSGAADAAVIPSRERIAQLERDLHEQCDYIKAVEQQNHQLRSETRRLAEAASLYEKEHEISCSLQAKVERLEKQQTGYADMEARLTALHQEREQWTRVFHDSDSDNSDTNPQGQNLCSPFAVAKTVATQRHTIKLLEGKLQSMQESEAATMQQQQKATNDVQSYKQKCLRLESQLSAEKTKTFQLEASKQHAVREAEFLRAQLHSYDREEASFMPGNYDEQKADRIKQLEEFIDEQRAWIVSLESSTGDIRPISADGAETVSTSLLQGYREDAEAKQHELDSLHEEHWRLQERFDKLEKETARLEHQVGSGLGYNPKTTRILQLIDNPSAQDFAIRSEKLKSLAAENEALLERIRQLERSNPAQSLSLQDASQEDAVAGDASSPYFHTIDNLRTENQELAHQLEASVKLINRYKKAWKRKVSELREVIYAILGYRVDFLVNGSVRFTSTYAADLDQSFVFTSGDDDQGVMQLSGGGSKAYLKGLSNDIRYWVQERGSIPGFMATITLQSFEAQLDQKAQ</sequence>
<keyword evidence="10" id="KW-0489">Methyltransferase</keyword>
<evidence type="ECO:0000256" key="8">
    <source>
        <dbReference type="SAM" id="Coils"/>
    </source>
</evidence>
<evidence type="ECO:0000256" key="5">
    <source>
        <dbReference type="ARBA" id="ARBA00022776"/>
    </source>
</evidence>
<keyword evidence="5" id="KW-0498">Mitosis</keyword>
<dbReference type="AlphaFoldDB" id="A0A9W8FY51"/>
<organism evidence="10 11">
    <name type="scientific">Coemansia spiralis</name>
    <dbReference type="NCBI Taxonomy" id="417178"/>
    <lineage>
        <taxon>Eukaryota</taxon>
        <taxon>Fungi</taxon>
        <taxon>Fungi incertae sedis</taxon>
        <taxon>Zoopagomycota</taxon>
        <taxon>Kickxellomycotina</taxon>
        <taxon>Kickxellomycetes</taxon>
        <taxon>Kickxellales</taxon>
        <taxon>Kickxellaceae</taxon>
        <taxon>Coemansia</taxon>
    </lineage>
</organism>
<evidence type="ECO:0000256" key="6">
    <source>
        <dbReference type="ARBA" id="ARBA00023242"/>
    </source>
</evidence>
<feature type="compositionally biased region" description="Low complexity" evidence="9">
    <location>
        <begin position="13"/>
        <end position="26"/>
    </location>
</feature>
<dbReference type="GO" id="GO:0008168">
    <property type="term" value="F:methyltransferase activity"/>
    <property type="evidence" value="ECO:0007669"/>
    <property type="project" value="UniProtKB-KW"/>
</dbReference>
<feature type="coiled-coil region" evidence="8">
    <location>
        <begin position="358"/>
        <end position="392"/>
    </location>
</feature>
<dbReference type="Gene3D" id="6.10.250.90">
    <property type="match status" value="1"/>
</dbReference>
<dbReference type="Gene3D" id="3.30.457.60">
    <property type="match status" value="1"/>
</dbReference>
<dbReference type="OrthoDB" id="331602at2759"/>
<evidence type="ECO:0000313" key="11">
    <source>
        <dbReference type="Proteomes" id="UP001151518"/>
    </source>
</evidence>
<feature type="coiled-coil region" evidence="8">
    <location>
        <begin position="608"/>
        <end position="649"/>
    </location>
</feature>
<evidence type="ECO:0000256" key="9">
    <source>
        <dbReference type="SAM" id="MobiDB-lite"/>
    </source>
</evidence>
<keyword evidence="6" id="KW-0539">Nucleus</keyword>
<accession>A0A9W8FY51</accession>
<dbReference type="Pfam" id="PF05557">
    <property type="entry name" value="MAD"/>
    <property type="match status" value="1"/>
</dbReference>
<dbReference type="SUPFAM" id="SSF75704">
    <property type="entry name" value="Mitotic arrest deficient-like 1, Mad1"/>
    <property type="match status" value="1"/>
</dbReference>
<evidence type="ECO:0000256" key="3">
    <source>
        <dbReference type="ARBA" id="ARBA00022019"/>
    </source>
</evidence>
<feature type="region of interest" description="Disordered" evidence="9">
    <location>
        <begin position="1"/>
        <end position="39"/>
    </location>
</feature>
<dbReference type="GO" id="GO:0005635">
    <property type="term" value="C:nuclear envelope"/>
    <property type="evidence" value="ECO:0007669"/>
    <property type="project" value="TreeGrafter"/>
</dbReference>
<dbReference type="GO" id="GO:0000776">
    <property type="term" value="C:kinetochore"/>
    <property type="evidence" value="ECO:0007669"/>
    <property type="project" value="TreeGrafter"/>
</dbReference>